<gene>
    <name evidence="1" type="ORF">C24_LOCUS23435</name>
</gene>
<evidence type="ECO:0000313" key="1">
    <source>
        <dbReference type="EMBL" id="CAA0405294.1"/>
    </source>
</evidence>
<dbReference type="EMBL" id="CACSHJ010000096">
    <property type="protein sequence ID" value="CAA0405294.1"/>
    <property type="molecule type" value="Genomic_DNA"/>
</dbReference>
<proteinExistence type="predicted"/>
<accession>A0A5S9Y7U8</accession>
<organism evidence="1 2">
    <name type="scientific">Arabidopsis thaliana</name>
    <name type="common">Mouse-ear cress</name>
    <dbReference type="NCBI Taxonomy" id="3702"/>
    <lineage>
        <taxon>Eukaryota</taxon>
        <taxon>Viridiplantae</taxon>
        <taxon>Streptophyta</taxon>
        <taxon>Embryophyta</taxon>
        <taxon>Tracheophyta</taxon>
        <taxon>Spermatophyta</taxon>
        <taxon>Magnoliopsida</taxon>
        <taxon>eudicotyledons</taxon>
        <taxon>Gunneridae</taxon>
        <taxon>Pentapetalae</taxon>
        <taxon>rosids</taxon>
        <taxon>malvids</taxon>
        <taxon>Brassicales</taxon>
        <taxon>Brassicaceae</taxon>
        <taxon>Camelineae</taxon>
        <taxon>Arabidopsis</taxon>
    </lineage>
</organism>
<evidence type="ECO:0000313" key="2">
    <source>
        <dbReference type="Proteomes" id="UP000434276"/>
    </source>
</evidence>
<name>A0A5S9Y7U8_ARATH</name>
<reference evidence="1 2" key="1">
    <citation type="submission" date="2019-12" db="EMBL/GenBank/DDBJ databases">
        <authorList>
            <person name="Jiao W.-B."/>
            <person name="Schneeberger K."/>
        </authorList>
    </citation>
    <scope>NUCLEOTIDE SEQUENCE [LARGE SCALE GENOMIC DNA]</scope>
    <source>
        <strain evidence="2">cv. C24</strain>
    </source>
</reference>
<dbReference type="OrthoDB" id="10529344at2759"/>
<dbReference type="AlphaFoldDB" id="A0A5S9Y7U8"/>
<dbReference type="Proteomes" id="UP000434276">
    <property type="component" value="Unassembled WGS sequence"/>
</dbReference>
<protein>
    <submittedName>
        <fullName evidence="1">Uncharacterized protein</fullName>
    </submittedName>
</protein>
<sequence length="102" mass="11204">MSESVHPYLASSTISPNEAQLTVQEAGLLPSAIFGTRSGSSKASRWRTIRRGGGGERRGEMTTTLFKLKLREDMTIELIALLLLHPEWSTQVESGGPQLHQL</sequence>